<evidence type="ECO:0000313" key="1">
    <source>
        <dbReference type="EMBL" id="KAL0063649.1"/>
    </source>
</evidence>
<keyword evidence="2" id="KW-1185">Reference proteome</keyword>
<proteinExistence type="predicted"/>
<reference evidence="1 2" key="1">
    <citation type="submission" date="2024-05" db="EMBL/GenBank/DDBJ databases">
        <title>A draft genome resource for the thread blight pathogen Marasmius tenuissimus strain MS-2.</title>
        <authorList>
            <person name="Yulfo-Soto G.E."/>
            <person name="Baruah I.K."/>
            <person name="Amoako-Attah I."/>
            <person name="Bukari Y."/>
            <person name="Meinhardt L.W."/>
            <person name="Bailey B.A."/>
            <person name="Cohen S.P."/>
        </authorList>
    </citation>
    <scope>NUCLEOTIDE SEQUENCE [LARGE SCALE GENOMIC DNA]</scope>
    <source>
        <strain evidence="1 2">MS-2</strain>
    </source>
</reference>
<comment type="caution">
    <text evidence="1">The sequence shown here is derived from an EMBL/GenBank/DDBJ whole genome shotgun (WGS) entry which is preliminary data.</text>
</comment>
<protein>
    <submittedName>
        <fullName evidence="1">Uncharacterized protein</fullName>
    </submittedName>
</protein>
<sequence length="67" mass="7571">MQNAQSIEKLSIEQPQEALVNVKHKSGTLAAFPASWHPYLELIRIEKPTGTKLMFWPFGECRSSTPT</sequence>
<dbReference type="Proteomes" id="UP001437256">
    <property type="component" value="Unassembled WGS sequence"/>
</dbReference>
<evidence type="ECO:0000313" key="2">
    <source>
        <dbReference type="Proteomes" id="UP001437256"/>
    </source>
</evidence>
<dbReference type="EMBL" id="JBBXMP010000076">
    <property type="protein sequence ID" value="KAL0063649.1"/>
    <property type="molecule type" value="Genomic_DNA"/>
</dbReference>
<accession>A0ABR2ZR47</accession>
<name>A0ABR2ZR47_9AGAR</name>
<gene>
    <name evidence="1" type="ORF">AAF712_009447</name>
</gene>
<organism evidence="1 2">
    <name type="scientific">Marasmius tenuissimus</name>
    <dbReference type="NCBI Taxonomy" id="585030"/>
    <lineage>
        <taxon>Eukaryota</taxon>
        <taxon>Fungi</taxon>
        <taxon>Dikarya</taxon>
        <taxon>Basidiomycota</taxon>
        <taxon>Agaricomycotina</taxon>
        <taxon>Agaricomycetes</taxon>
        <taxon>Agaricomycetidae</taxon>
        <taxon>Agaricales</taxon>
        <taxon>Marasmiineae</taxon>
        <taxon>Marasmiaceae</taxon>
        <taxon>Marasmius</taxon>
    </lineage>
</organism>